<evidence type="ECO:0000256" key="4">
    <source>
        <dbReference type="ARBA" id="ARBA00023069"/>
    </source>
</evidence>
<dbReference type="InterPro" id="IPR050576">
    <property type="entry name" value="Cilia_flagella_integrity"/>
</dbReference>
<keyword evidence="4" id="KW-0969">Cilium</keyword>
<evidence type="ECO:0000256" key="1">
    <source>
        <dbReference type="ARBA" id="ARBA00004138"/>
    </source>
</evidence>
<evidence type="ECO:0000256" key="3">
    <source>
        <dbReference type="ARBA" id="ARBA00022737"/>
    </source>
</evidence>
<evidence type="ECO:0000313" key="6">
    <source>
        <dbReference type="Ensembl" id="ENSDCDP00010045739.1"/>
    </source>
</evidence>
<dbReference type="Gene3D" id="3.80.10.10">
    <property type="entry name" value="Ribonuclease Inhibitor"/>
    <property type="match status" value="1"/>
</dbReference>
<protein>
    <recommendedName>
        <fullName evidence="8">Protein tilB</fullName>
    </recommendedName>
</protein>
<dbReference type="InterPro" id="IPR001611">
    <property type="entry name" value="Leu-rich_rpt"/>
</dbReference>
<evidence type="ECO:0000313" key="7">
    <source>
        <dbReference type="Proteomes" id="UP000694580"/>
    </source>
</evidence>
<dbReference type="InterPro" id="IPR025875">
    <property type="entry name" value="Leu-rich_rpt_4"/>
</dbReference>
<keyword evidence="3" id="KW-0677">Repeat</keyword>
<dbReference type="Ensembl" id="ENSDCDT00010055927.1">
    <property type="protein sequence ID" value="ENSDCDP00010045739.1"/>
    <property type="gene ID" value="ENSDCDG00010028112.1"/>
</dbReference>
<keyword evidence="2" id="KW-0433">Leucine-rich repeat</keyword>
<comment type="subcellular location">
    <subcellularLocation>
        <location evidence="1">Cell projection</location>
        <location evidence="1">Cilium</location>
    </subcellularLocation>
</comment>
<accession>A0AAY4DKL9</accession>
<dbReference type="AlphaFoldDB" id="A0AAY4DKL9"/>
<dbReference type="Pfam" id="PF12799">
    <property type="entry name" value="LRR_4"/>
    <property type="match status" value="1"/>
</dbReference>
<reference evidence="6" key="2">
    <citation type="submission" date="2025-08" db="UniProtKB">
        <authorList>
            <consortium name="Ensembl"/>
        </authorList>
    </citation>
    <scope>IDENTIFICATION</scope>
</reference>
<proteinExistence type="predicted"/>
<reference evidence="6" key="3">
    <citation type="submission" date="2025-09" db="UniProtKB">
        <authorList>
            <consortium name="Ensembl"/>
        </authorList>
    </citation>
    <scope>IDENTIFICATION</scope>
</reference>
<dbReference type="InterPro" id="IPR032675">
    <property type="entry name" value="LRR_dom_sf"/>
</dbReference>
<dbReference type="SUPFAM" id="SSF52058">
    <property type="entry name" value="L domain-like"/>
    <property type="match status" value="1"/>
</dbReference>
<keyword evidence="7" id="KW-1185">Reference proteome</keyword>
<dbReference type="Proteomes" id="UP000694580">
    <property type="component" value="Chromosome 11"/>
</dbReference>
<dbReference type="GeneTree" id="ENSGT00940000158506"/>
<organism evidence="6 7">
    <name type="scientific">Denticeps clupeoides</name>
    <name type="common">denticle herring</name>
    <dbReference type="NCBI Taxonomy" id="299321"/>
    <lineage>
        <taxon>Eukaryota</taxon>
        <taxon>Metazoa</taxon>
        <taxon>Chordata</taxon>
        <taxon>Craniata</taxon>
        <taxon>Vertebrata</taxon>
        <taxon>Euteleostomi</taxon>
        <taxon>Actinopterygii</taxon>
        <taxon>Neopterygii</taxon>
        <taxon>Teleostei</taxon>
        <taxon>Clupei</taxon>
        <taxon>Clupeiformes</taxon>
        <taxon>Denticipitoidei</taxon>
        <taxon>Denticipitidae</taxon>
        <taxon>Denticeps</taxon>
    </lineage>
</organism>
<dbReference type="PROSITE" id="PS51450">
    <property type="entry name" value="LRR"/>
    <property type="match status" value="2"/>
</dbReference>
<gene>
    <name evidence="6" type="primary">CCDC167</name>
</gene>
<dbReference type="PANTHER" id="PTHR45973">
    <property type="entry name" value="PROTEIN PHOSPHATASE 1 REGULATORY SUBUNIT SDS22-RELATED"/>
    <property type="match status" value="1"/>
</dbReference>
<name>A0AAY4DKL9_9TELE</name>
<evidence type="ECO:0008006" key="8">
    <source>
        <dbReference type="Google" id="ProtNLM"/>
    </source>
</evidence>
<dbReference type="PANTHER" id="PTHR45973:SF9">
    <property type="entry name" value="LEUCINE-RICH REPEAT-CONTAINING PROTEIN 46"/>
    <property type="match status" value="1"/>
</dbReference>
<reference evidence="6 7" key="1">
    <citation type="submission" date="2020-06" db="EMBL/GenBank/DDBJ databases">
        <authorList>
            <consortium name="Wellcome Sanger Institute Data Sharing"/>
        </authorList>
    </citation>
    <scope>NUCLEOTIDE SEQUENCE [LARGE SCALE GENOMIC DNA]</scope>
</reference>
<sequence length="85" mass="10229">LTCKDMVRRRAEHNNSEIFSLEELSLHQQNIEKLENLDKWCRHLKTLYLQNNLISRIENVNRLKKLEYLNLALNNIENSAIYTFL</sequence>
<evidence type="ECO:0000256" key="2">
    <source>
        <dbReference type="ARBA" id="ARBA00022614"/>
    </source>
</evidence>
<keyword evidence="5" id="KW-0966">Cell projection</keyword>
<evidence type="ECO:0000256" key="5">
    <source>
        <dbReference type="ARBA" id="ARBA00023273"/>
    </source>
</evidence>